<protein>
    <submittedName>
        <fullName evidence="2">Sugar ABC transporter ATPase</fullName>
    </submittedName>
</protein>
<dbReference type="AlphaFoldDB" id="A0A494XVF5"/>
<comment type="caution">
    <text evidence="2">The sequence shown here is derived from an EMBL/GenBank/DDBJ whole genome shotgun (WGS) entry which is preliminary data.</text>
</comment>
<proteinExistence type="predicted"/>
<dbReference type="RefSeq" id="WP_121274785.1">
    <property type="nucleotide sequence ID" value="NZ_RBZV01000001.1"/>
</dbReference>
<evidence type="ECO:0000313" key="2">
    <source>
        <dbReference type="EMBL" id="RKP52074.1"/>
    </source>
</evidence>
<name>A0A494XVF5_9BURK</name>
<reference evidence="2 3" key="1">
    <citation type="submission" date="2018-10" db="EMBL/GenBank/DDBJ databases">
        <title>Paraburkholderia sp. 7MK8-2, isolated from soil.</title>
        <authorList>
            <person name="Gao Z.-H."/>
            <person name="Qiu L.-H."/>
        </authorList>
    </citation>
    <scope>NUCLEOTIDE SEQUENCE [LARGE SCALE GENOMIC DNA]</scope>
    <source>
        <strain evidence="2 3">7MK8-2</strain>
    </source>
</reference>
<evidence type="ECO:0000313" key="3">
    <source>
        <dbReference type="Proteomes" id="UP000280434"/>
    </source>
</evidence>
<gene>
    <name evidence="2" type="ORF">D7S89_00485</name>
</gene>
<feature type="signal peptide" evidence="1">
    <location>
        <begin position="1"/>
        <end position="20"/>
    </location>
</feature>
<dbReference type="OrthoDB" id="9113050at2"/>
<evidence type="ECO:0000256" key="1">
    <source>
        <dbReference type="SAM" id="SignalP"/>
    </source>
</evidence>
<accession>A0A494XVF5</accession>
<dbReference type="Proteomes" id="UP000280434">
    <property type="component" value="Unassembled WGS sequence"/>
</dbReference>
<feature type="chain" id="PRO_5019861518" evidence="1">
    <location>
        <begin position="21"/>
        <end position="127"/>
    </location>
</feature>
<keyword evidence="1" id="KW-0732">Signal</keyword>
<sequence>MTRRLPALALIAAATTALLSACGSDPIASAPQSAATANGAAPTISFKSMRSTSSIASCLSSRVGGVRQSTGGGRTQLAVGRGAGSYAWLITLTPSGTGTVVQAQKAHDADSSVDEPELRFHLARCSV</sequence>
<dbReference type="EMBL" id="RBZV01000001">
    <property type="protein sequence ID" value="RKP52074.1"/>
    <property type="molecule type" value="Genomic_DNA"/>
</dbReference>
<keyword evidence="3" id="KW-1185">Reference proteome</keyword>
<dbReference type="PROSITE" id="PS51257">
    <property type="entry name" value="PROKAR_LIPOPROTEIN"/>
    <property type="match status" value="1"/>
</dbReference>
<organism evidence="2 3">
    <name type="scientific">Trinickia fusca</name>
    <dbReference type="NCBI Taxonomy" id="2419777"/>
    <lineage>
        <taxon>Bacteria</taxon>
        <taxon>Pseudomonadati</taxon>
        <taxon>Pseudomonadota</taxon>
        <taxon>Betaproteobacteria</taxon>
        <taxon>Burkholderiales</taxon>
        <taxon>Burkholderiaceae</taxon>
        <taxon>Trinickia</taxon>
    </lineage>
</organism>